<dbReference type="EMBL" id="JAGKQM010000019">
    <property type="protein sequence ID" value="KAH0856692.1"/>
    <property type="molecule type" value="Genomic_DNA"/>
</dbReference>
<gene>
    <name evidence="1" type="ORF">HID58_084953</name>
</gene>
<dbReference type="Proteomes" id="UP000824890">
    <property type="component" value="Unassembled WGS sequence"/>
</dbReference>
<accession>A0ABQ7XN66</accession>
<comment type="caution">
    <text evidence="1">The sequence shown here is derived from an EMBL/GenBank/DDBJ whole genome shotgun (WGS) entry which is preliminary data.</text>
</comment>
<organism evidence="1 2">
    <name type="scientific">Brassica napus</name>
    <name type="common">Rape</name>
    <dbReference type="NCBI Taxonomy" id="3708"/>
    <lineage>
        <taxon>Eukaryota</taxon>
        <taxon>Viridiplantae</taxon>
        <taxon>Streptophyta</taxon>
        <taxon>Embryophyta</taxon>
        <taxon>Tracheophyta</taxon>
        <taxon>Spermatophyta</taxon>
        <taxon>Magnoliopsida</taxon>
        <taxon>eudicotyledons</taxon>
        <taxon>Gunneridae</taxon>
        <taxon>Pentapetalae</taxon>
        <taxon>rosids</taxon>
        <taxon>malvids</taxon>
        <taxon>Brassicales</taxon>
        <taxon>Brassicaceae</taxon>
        <taxon>Brassiceae</taxon>
        <taxon>Brassica</taxon>
    </lineage>
</organism>
<proteinExistence type="predicted"/>
<sequence>MSTTLDNGSRINLNGSIGIGIILPFDPFLGGRKRFERWSSYWLRDAHHRRTETLAFSSMSSSRFFIYKDSNPQSTTSVIPVYDNNDQDVFVLLGDAGRELTGKHAFGLVDKYFEANGDLGPHDEMHACPTNFDRHHWSNT</sequence>
<reference evidence="1 2" key="1">
    <citation type="submission" date="2021-05" db="EMBL/GenBank/DDBJ databases">
        <title>Genome Assembly of Synthetic Allotetraploid Brassica napus Reveals Homoeologous Exchanges between Subgenomes.</title>
        <authorList>
            <person name="Davis J.T."/>
        </authorList>
    </citation>
    <scope>NUCLEOTIDE SEQUENCE [LARGE SCALE GENOMIC DNA]</scope>
    <source>
        <strain evidence="2">cv. Da-Ae</strain>
        <tissue evidence="1">Seedling</tissue>
    </source>
</reference>
<evidence type="ECO:0000313" key="1">
    <source>
        <dbReference type="EMBL" id="KAH0856692.1"/>
    </source>
</evidence>
<protein>
    <submittedName>
        <fullName evidence="1">Uncharacterized protein</fullName>
    </submittedName>
</protein>
<name>A0ABQ7XN66_BRANA</name>
<keyword evidence="2" id="KW-1185">Reference proteome</keyword>
<evidence type="ECO:0000313" key="2">
    <source>
        <dbReference type="Proteomes" id="UP000824890"/>
    </source>
</evidence>